<organism evidence="5 6">
    <name type="scientific">Paracoccus nototheniae</name>
    <dbReference type="NCBI Taxonomy" id="2489002"/>
    <lineage>
        <taxon>Bacteria</taxon>
        <taxon>Pseudomonadati</taxon>
        <taxon>Pseudomonadota</taxon>
        <taxon>Alphaproteobacteria</taxon>
        <taxon>Rhodobacterales</taxon>
        <taxon>Paracoccaceae</taxon>
        <taxon>Paracoccus</taxon>
    </lineage>
</organism>
<name>A0ABW4DTL1_9RHOB</name>
<evidence type="ECO:0000313" key="6">
    <source>
        <dbReference type="Proteomes" id="UP001597302"/>
    </source>
</evidence>
<proteinExistence type="inferred from homology"/>
<keyword evidence="6" id="KW-1185">Reference proteome</keyword>
<dbReference type="InterPro" id="IPR016161">
    <property type="entry name" value="Ald_DH/histidinol_DH"/>
</dbReference>
<feature type="active site" evidence="2">
    <location>
        <position position="261"/>
    </location>
</feature>
<dbReference type="Gene3D" id="3.40.309.10">
    <property type="entry name" value="Aldehyde Dehydrogenase, Chain A, domain 2"/>
    <property type="match status" value="1"/>
</dbReference>
<dbReference type="PANTHER" id="PTHR11699">
    <property type="entry name" value="ALDEHYDE DEHYDROGENASE-RELATED"/>
    <property type="match status" value="1"/>
</dbReference>
<dbReference type="SUPFAM" id="SSF53720">
    <property type="entry name" value="ALDH-like"/>
    <property type="match status" value="1"/>
</dbReference>
<gene>
    <name evidence="5" type="ORF">ACFQ5P_01345</name>
</gene>
<dbReference type="PROSITE" id="PS00687">
    <property type="entry name" value="ALDEHYDE_DEHYDR_GLU"/>
    <property type="match status" value="1"/>
</dbReference>
<dbReference type="CDD" id="cd07109">
    <property type="entry name" value="ALDH_AAS00426"/>
    <property type="match status" value="1"/>
</dbReference>
<accession>A0ABW4DTL1</accession>
<evidence type="ECO:0000259" key="4">
    <source>
        <dbReference type="Pfam" id="PF00171"/>
    </source>
</evidence>
<comment type="similarity">
    <text evidence="3">Belongs to the aldehyde dehydrogenase family.</text>
</comment>
<reference evidence="6" key="1">
    <citation type="journal article" date="2019" name="Int. J. Syst. Evol. Microbiol.">
        <title>The Global Catalogue of Microorganisms (GCM) 10K type strain sequencing project: providing services to taxonomists for standard genome sequencing and annotation.</title>
        <authorList>
            <consortium name="The Broad Institute Genomics Platform"/>
            <consortium name="The Broad Institute Genome Sequencing Center for Infectious Disease"/>
            <person name="Wu L."/>
            <person name="Ma J."/>
        </authorList>
    </citation>
    <scope>NUCLEOTIDE SEQUENCE [LARGE SCALE GENOMIC DNA]</scope>
    <source>
        <strain evidence="6">CCM 8875</strain>
    </source>
</reference>
<comment type="caution">
    <text evidence="5">The sequence shown here is derived from an EMBL/GenBank/DDBJ whole genome shotgun (WGS) entry which is preliminary data.</text>
</comment>
<dbReference type="Pfam" id="PF00171">
    <property type="entry name" value="Aldedh"/>
    <property type="match status" value="1"/>
</dbReference>
<keyword evidence="1 3" id="KW-0560">Oxidoreductase</keyword>
<sequence length="489" mass="51626">MKDLPVSDRKLALPRPLNLIGNDFVPAASGAEMDVLSPIDGLPFARIADSDAADIDAAVAAARHAFDAGEWGRLPAMERGRLMLTLSALILEHAEDLAQLESADNGKPIVQARADMQVAARYFEFYGGAADKVHGEVIPFMAGYNVEMRREPHGVTGHIIPWNYPAQMLGRSVAPALAMGNATVLKPAEDACLSALRIGELAVQAGFPPGALNIVTGRGETAGKALSEHRGIDFMSFTGSPEVGVMIQIAAARNFIGCTLELGGKSPQVIFEDADLDAAIPTVVKALIQNGGQTCSAGSRALIQRSIYDRVAADLTARFKEIAASPSGEDAVLGPLISARQKRRVEGYIDAADAPLLGRGQIRADAPKAGFYVAPALFGPCDPASRIAQEEVFGPVLTLIPFDDEADAIRIANGTEYGLVAGVWTRDGARQQRMAKALRCGQVFINGYGAGGGVELPFGGIRKSGHGREKGFAALLEFSHIKTVVNNHG</sequence>
<evidence type="ECO:0000313" key="5">
    <source>
        <dbReference type="EMBL" id="MFD1479929.1"/>
    </source>
</evidence>
<evidence type="ECO:0000256" key="2">
    <source>
        <dbReference type="PROSITE-ProRule" id="PRU10007"/>
    </source>
</evidence>
<evidence type="ECO:0000256" key="3">
    <source>
        <dbReference type="RuleBase" id="RU003345"/>
    </source>
</evidence>
<dbReference type="InterPro" id="IPR016162">
    <property type="entry name" value="Ald_DH_N"/>
</dbReference>
<dbReference type="InterPro" id="IPR015590">
    <property type="entry name" value="Aldehyde_DH_dom"/>
</dbReference>
<dbReference type="RefSeq" id="WP_131574332.1">
    <property type="nucleotide sequence ID" value="NZ_CBCSAJ010000022.1"/>
</dbReference>
<feature type="domain" description="Aldehyde dehydrogenase" evidence="4">
    <location>
        <begin position="25"/>
        <end position="484"/>
    </location>
</feature>
<dbReference type="Gene3D" id="3.40.605.10">
    <property type="entry name" value="Aldehyde Dehydrogenase, Chain A, domain 1"/>
    <property type="match status" value="1"/>
</dbReference>
<evidence type="ECO:0000256" key="1">
    <source>
        <dbReference type="ARBA" id="ARBA00023002"/>
    </source>
</evidence>
<dbReference type="InterPro" id="IPR016163">
    <property type="entry name" value="Ald_DH_C"/>
</dbReference>
<dbReference type="InterPro" id="IPR029510">
    <property type="entry name" value="Ald_DH_CS_GLU"/>
</dbReference>
<dbReference type="EMBL" id="JBHTOQ010000003">
    <property type="protein sequence ID" value="MFD1479929.1"/>
    <property type="molecule type" value="Genomic_DNA"/>
</dbReference>
<protein>
    <submittedName>
        <fullName evidence="5">Aldehyde dehydrogenase family protein</fullName>
    </submittedName>
</protein>
<dbReference type="Proteomes" id="UP001597302">
    <property type="component" value="Unassembled WGS sequence"/>
</dbReference>